<dbReference type="GO" id="GO:0032981">
    <property type="term" value="P:mitochondrial respiratory chain complex I assembly"/>
    <property type="evidence" value="ECO:0007669"/>
    <property type="project" value="TreeGrafter"/>
</dbReference>
<dbReference type="GO" id="GO:0032259">
    <property type="term" value="P:methylation"/>
    <property type="evidence" value="ECO:0007669"/>
    <property type="project" value="UniProtKB-KW"/>
</dbReference>
<evidence type="ECO:0000256" key="7">
    <source>
        <dbReference type="RuleBase" id="RU364114"/>
    </source>
</evidence>
<dbReference type="OrthoDB" id="5595109at2759"/>
<dbReference type="Gene3D" id="3.40.50.12710">
    <property type="match status" value="1"/>
</dbReference>
<feature type="region of interest" description="Disordered" evidence="8">
    <location>
        <begin position="249"/>
        <end position="275"/>
    </location>
</feature>
<evidence type="ECO:0000256" key="5">
    <source>
        <dbReference type="ARBA" id="ARBA00023128"/>
    </source>
</evidence>
<protein>
    <recommendedName>
        <fullName evidence="7">Protein arginine methyltransferase NDUFAF7</fullName>
        <ecNumber evidence="7">2.1.1.320</ecNumber>
    </recommendedName>
</protein>
<evidence type="ECO:0000256" key="2">
    <source>
        <dbReference type="ARBA" id="ARBA00005891"/>
    </source>
</evidence>
<evidence type="ECO:0000256" key="4">
    <source>
        <dbReference type="ARBA" id="ARBA00022679"/>
    </source>
</evidence>
<evidence type="ECO:0000256" key="3">
    <source>
        <dbReference type="ARBA" id="ARBA00022603"/>
    </source>
</evidence>
<dbReference type="FunFam" id="3.40.50.12710:FF:000004">
    <property type="entry name" value="Protein arginine methyltransferase NDUFAF7"/>
    <property type="match status" value="1"/>
</dbReference>
<evidence type="ECO:0000313" key="9">
    <source>
        <dbReference type="EMBL" id="TRX94741.1"/>
    </source>
</evidence>
<evidence type="ECO:0000256" key="1">
    <source>
        <dbReference type="ARBA" id="ARBA00004173"/>
    </source>
</evidence>
<dbReference type="PANTHER" id="PTHR12049">
    <property type="entry name" value="PROTEIN ARGININE METHYLTRANSFERASE NDUFAF7, MITOCHONDRIAL"/>
    <property type="match status" value="1"/>
</dbReference>
<keyword evidence="5 7" id="KW-0496">Mitochondrion</keyword>
<comment type="caution">
    <text evidence="9">The sequence shown here is derived from an EMBL/GenBank/DDBJ whole genome shotgun (WGS) entry which is preliminary data.</text>
</comment>
<dbReference type="GO" id="GO:0005739">
    <property type="term" value="C:mitochondrion"/>
    <property type="evidence" value="ECO:0007669"/>
    <property type="project" value="UniProtKB-SubCell"/>
</dbReference>
<evidence type="ECO:0000313" key="10">
    <source>
        <dbReference type="Proteomes" id="UP000319160"/>
    </source>
</evidence>
<keyword evidence="4 7" id="KW-0808">Transferase</keyword>
<reference evidence="10" key="1">
    <citation type="submission" date="2019-06" db="EMBL/GenBank/DDBJ databases">
        <title>Draft genome sequence of the griseofulvin-producing fungus Xylaria cubensis strain G536.</title>
        <authorList>
            <person name="Mead M.E."/>
            <person name="Raja H.A."/>
            <person name="Steenwyk J.L."/>
            <person name="Knowles S.L."/>
            <person name="Oberlies N.H."/>
            <person name="Rokas A."/>
        </authorList>
    </citation>
    <scope>NUCLEOTIDE SEQUENCE [LARGE SCALE GENOMIC DNA]</scope>
    <source>
        <strain evidence="10">G536</strain>
    </source>
</reference>
<dbReference type="Pfam" id="PF02636">
    <property type="entry name" value="Methyltransf_28"/>
    <property type="match status" value="1"/>
</dbReference>
<sequence>MRSTILRAAHTGLRCTSRRPVSRAPRFICQSSRSLSATPARREEERKWSTPLAKQLAEAINITGPIPLASYMRMCLTADVGGYYTGAIEPGRDQFGQKGDFITSPEISQVFGELIGIWFVAEWMSQGRPRSGVELIEVGPGRGTLMDDILRTIRNFKDMASAIDAVYMVEASKELRVAQKNLLCGEDAAMRESKEGWHSTCKYSDLPIVWTDSIKAVPQYASKTPFIVAHEFFDALPIHAFQVVEVPPTQQPVTSSGSPRSASSNTSSPTRQWREMVVSPTPEGTTHADLGTPKSAQHEPVAEFQLTLSPAQTRHAMYLPESSPRYRALRSTLEALIEVCPDASLYASDFAARIGGTEANPKPHPSGAALILDYGPADTIPTNSLRGIRQHVRVSPFADPGLVDLSADVDFLALVEAATRASEGVECHGPVDQAHFLESMGIAQRAQMLADKAGNDAKKAEIEKAWKRLVDRGPGGMGKVYKALAILPENAGRRRPVGFGGDRSSSLLNRYVMWNPHIISLRIFHERDETSARPA</sequence>
<name>A0A553I3G3_9PEZI</name>
<comment type="subcellular location">
    <subcellularLocation>
        <location evidence="1 7">Mitochondrion</location>
    </subcellularLocation>
</comment>
<dbReference type="GO" id="GO:0035243">
    <property type="term" value="F:protein-arginine omega-N symmetric methyltransferase activity"/>
    <property type="evidence" value="ECO:0007669"/>
    <property type="project" value="UniProtKB-EC"/>
</dbReference>
<organism evidence="9 10">
    <name type="scientific">Xylaria flabelliformis</name>
    <dbReference type="NCBI Taxonomy" id="2512241"/>
    <lineage>
        <taxon>Eukaryota</taxon>
        <taxon>Fungi</taxon>
        <taxon>Dikarya</taxon>
        <taxon>Ascomycota</taxon>
        <taxon>Pezizomycotina</taxon>
        <taxon>Sordariomycetes</taxon>
        <taxon>Xylariomycetidae</taxon>
        <taxon>Xylariales</taxon>
        <taxon>Xylariaceae</taxon>
        <taxon>Xylaria</taxon>
    </lineage>
</organism>
<dbReference type="EMBL" id="VFLP01000019">
    <property type="protein sequence ID" value="TRX94741.1"/>
    <property type="molecule type" value="Genomic_DNA"/>
</dbReference>
<comment type="function">
    <text evidence="7">Arginine methyltransferase involved in the assembly or stability of mitochondrial NADH:ubiquinone oxidoreductase complex (complex I).</text>
</comment>
<accession>A0A553I3G3</accession>
<dbReference type="AlphaFoldDB" id="A0A553I3G3"/>
<dbReference type="InterPro" id="IPR003788">
    <property type="entry name" value="NDUFAF7"/>
</dbReference>
<dbReference type="EC" id="2.1.1.320" evidence="7"/>
<comment type="catalytic activity">
    <reaction evidence="6 7">
        <text>L-arginyl-[protein] + 2 S-adenosyl-L-methionine = N(omega),N(omega)'-dimethyl-L-arginyl-[protein] + 2 S-adenosyl-L-homocysteine + 2 H(+)</text>
        <dbReference type="Rhea" id="RHEA:48108"/>
        <dbReference type="Rhea" id="RHEA-COMP:10532"/>
        <dbReference type="Rhea" id="RHEA-COMP:11992"/>
        <dbReference type="ChEBI" id="CHEBI:15378"/>
        <dbReference type="ChEBI" id="CHEBI:29965"/>
        <dbReference type="ChEBI" id="CHEBI:57856"/>
        <dbReference type="ChEBI" id="CHEBI:59789"/>
        <dbReference type="ChEBI" id="CHEBI:88221"/>
        <dbReference type="EC" id="2.1.1.320"/>
    </reaction>
</comment>
<comment type="similarity">
    <text evidence="2 7">Belongs to the NDUFAF7 family.</text>
</comment>
<keyword evidence="10" id="KW-1185">Reference proteome</keyword>
<gene>
    <name evidence="9" type="ORF">FHL15_004202</name>
</gene>
<feature type="compositionally biased region" description="Low complexity" evidence="8">
    <location>
        <begin position="249"/>
        <end position="270"/>
    </location>
</feature>
<dbReference type="STRING" id="2512241.A0A553I3G3"/>
<dbReference type="PANTHER" id="PTHR12049:SF7">
    <property type="entry name" value="PROTEIN ARGININE METHYLTRANSFERASE NDUFAF7, MITOCHONDRIAL"/>
    <property type="match status" value="1"/>
</dbReference>
<keyword evidence="3 7" id="KW-0489">Methyltransferase</keyword>
<dbReference type="SUPFAM" id="SSF53335">
    <property type="entry name" value="S-adenosyl-L-methionine-dependent methyltransferases"/>
    <property type="match status" value="1"/>
</dbReference>
<evidence type="ECO:0000256" key="8">
    <source>
        <dbReference type="SAM" id="MobiDB-lite"/>
    </source>
</evidence>
<evidence type="ECO:0000256" key="6">
    <source>
        <dbReference type="ARBA" id="ARBA00048612"/>
    </source>
</evidence>
<dbReference type="InterPro" id="IPR029063">
    <property type="entry name" value="SAM-dependent_MTases_sf"/>
</dbReference>
<dbReference type="InterPro" id="IPR038375">
    <property type="entry name" value="NDUFAF7_sf"/>
</dbReference>
<proteinExistence type="inferred from homology"/>
<dbReference type="Proteomes" id="UP000319160">
    <property type="component" value="Unassembled WGS sequence"/>
</dbReference>